<protein>
    <submittedName>
        <fullName evidence="1">Uncharacterized protein</fullName>
    </submittedName>
</protein>
<accession>A0ACC6PKF0</accession>
<evidence type="ECO:0000313" key="2">
    <source>
        <dbReference type="Proteomes" id="UP001380953"/>
    </source>
</evidence>
<proteinExistence type="predicted"/>
<reference evidence="1" key="1">
    <citation type="submission" date="2024-03" db="EMBL/GenBank/DDBJ databases">
        <title>Whole genome sequecning of epiphytes from Marcgravia umbellata leaves.</title>
        <authorList>
            <person name="Kumar G."/>
            <person name="Savka M.A."/>
        </authorList>
    </citation>
    <scope>NUCLEOTIDE SEQUENCE</scope>
    <source>
        <strain evidence="1">RIT_BL5</strain>
    </source>
</reference>
<gene>
    <name evidence="1" type="ORF">WKI47_26110</name>
</gene>
<evidence type="ECO:0000313" key="1">
    <source>
        <dbReference type="EMBL" id="MEJ8307394.1"/>
    </source>
</evidence>
<comment type="caution">
    <text evidence="1">The sequence shown here is derived from an EMBL/GenBank/DDBJ whole genome shotgun (WGS) entry which is preliminary data.</text>
</comment>
<organism evidence="1 2">
    <name type="scientific">Saccharibacillus sacchari</name>
    <dbReference type="NCBI Taxonomy" id="456493"/>
    <lineage>
        <taxon>Bacteria</taxon>
        <taxon>Bacillati</taxon>
        <taxon>Bacillota</taxon>
        <taxon>Bacilli</taxon>
        <taxon>Bacillales</taxon>
        <taxon>Paenibacillaceae</taxon>
        <taxon>Saccharibacillus</taxon>
    </lineage>
</organism>
<dbReference type="EMBL" id="JBBKAR010000068">
    <property type="protein sequence ID" value="MEJ8307394.1"/>
    <property type="molecule type" value="Genomic_DNA"/>
</dbReference>
<dbReference type="Proteomes" id="UP001380953">
    <property type="component" value="Unassembled WGS sequence"/>
</dbReference>
<sequence length="103" mass="11685">MLKIEAEIYLNREDEGGMTKEGFSGMMPSFNVENNLIMCRVTLKTKKDVIERGEYHKVSIELPYGEEYRNYISAGYCFTLNTGKKIIAKGTVTSMEAISSEKN</sequence>
<keyword evidence="2" id="KW-1185">Reference proteome</keyword>
<name>A0ACC6PKF0_9BACL</name>